<feature type="transmembrane region" description="Helical" evidence="1">
    <location>
        <begin position="44"/>
        <end position="61"/>
    </location>
</feature>
<proteinExistence type="predicted"/>
<sequence length="144" mass="16618">MSNLLSESINNDNWNKIFSFIFDTFLFVFDVIWNTKLPMTNITIAYFLIFFMVIKLSIYAIHGTSTNYNDLGSTVKSGVINSSKLYGATVRGVSSTKKGLQKHIKERKQFKVSRNKQQLSSLVRQAKTREQGFKRIHSTKRIKK</sequence>
<name>A0AAI9T4G5_SPIME</name>
<evidence type="ECO:0000256" key="1">
    <source>
        <dbReference type="SAM" id="Phobius"/>
    </source>
</evidence>
<dbReference type="Proteomes" id="UP000004057">
    <property type="component" value="Unassembled WGS sequence"/>
</dbReference>
<keyword evidence="1" id="KW-0472">Membrane</keyword>
<keyword evidence="1" id="KW-1133">Transmembrane helix</keyword>
<comment type="caution">
    <text evidence="2">The sequence shown here is derived from an EMBL/GenBank/DDBJ whole genome shotgun (WGS) entry which is preliminary data.</text>
</comment>
<dbReference type="RefSeq" id="WP_004028159.1">
    <property type="nucleotide sequence ID" value="NZ_AGBZ02000001.1"/>
</dbReference>
<evidence type="ECO:0000313" key="2">
    <source>
        <dbReference type="EMBL" id="KAI92986.1"/>
    </source>
</evidence>
<evidence type="ECO:0000313" key="3">
    <source>
        <dbReference type="Proteomes" id="UP000004057"/>
    </source>
</evidence>
<dbReference type="EMBL" id="AGBZ02000001">
    <property type="protein sequence ID" value="KAI92986.1"/>
    <property type="molecule type" value="Genomic_DNA"/>
</dbReference>
<gene>
    <name evidence="2" type="ORF">SPM_003165</name>
</gene>
<keyword evidence="1" id="KW-0812">Transmembrane</keyword>
<evidence type="ECO:0008006" key="4">
    <source>
        <dbReference type="Google" id="ProtNLM"/>
    </source>
</evidence>
<dbReference type="AlphaFoldDB" id="A0AAI9T4G5"/>
<feature type="transmembrane region" description="Helical" evidence="1">
    <location>
        <begin position="14"/>
        <end position="32"/>
    </location>
</feature>
<organism evidence="2 3">
    <name type="scientific">Spiroplasma melliferum KC3</name>
    <dbReference type="NCBI Taxonomy" id="570509"/>
    <lineage>
        <taxon>Bacteria</taxon>
        <taxon>Bacillati</taxon>
        <taxon>Mycoplasmatota</taxon>
        <taxon>Mollicutes</taxon>
        <taxon>Entomoplasmatales</taxon>
        <taxon>Spiroplasmataceae</taxon>
        <taxon>Spiroplasma</taxon>
    </lineage>
</organism>
<reference evidence="2 3" key="1">
    <citation type="journal article" date="2012" name="J. Proteome Res.">
        <title>Application of Spiroplasma melliferum proteogenomic profiling for the discovery of virulence factors and pathogenicity mechanisms in host-associated spiroplasmas.</title>
        <authorList>
            <person name="Alexeev D."/>
            <person name="Kostrjukova E."/>
            <person name="Aliper A."/>
            <person name="Popenko A."/>
            <person name="Bazaleev N."/>
            <person name="Tyakht A."/>
            <person name="Selezneva O."/>
            <person name="Akopian T."/>
            <person name="Prichodko E."/>
            <person name="Kondratov I."/>
            <person name="Chukin M."/>
            <person name="Demina I."/>
            <person name="Galyamina M."/>
            <person name="Kamashev D."/>
            <person name="Vanyushkina A."/>
            <person name="Ladygina V."/>
            <person name="Levitskii S."/>
            <person name="Lazarev V."/>
            <person name="Govorun V."/>
        </authorList>
    </citation>
    <scope>NUCLEOTIDE SEQUENCE [LARGE SCALE GENOMIC DNA]</scope>
    <source>
        <strain evidence="2 3">KC3</strain>
    </source>
</reference>
<protein>
    <recommendedName>
        <fullName evidence="4">Spiroplasmavirus-related protein</fullName>
    </recommendedName>
</protein>
<accession>A0AAI9T4G5</accession>